<dbReference type="OrthoDB" id="2373574at2759"/>
<sequence length="436" mass="50751">MPSWTKCESPLTATKTYEKRYIKPLPKKGDVYVGSAWEIAVTTRLNLKSYCDIDTKNINLLDHQRILIQDARRIIVMDNDLTNLNIEWIKSLQIKKCITLCHLKKNMQGIVYALRSDFSELHIKEYYDKSDLAKKAQDFGNVNDAWKDVDLVAYTSTLKISVFCTNLKFKRAFCLFNSYIETNARTNQIRELFNWLLKAKRECLPQELQNRRIFSDIEWHICWKNSDRIAYLDIRMVDFLKKAGMVVSIIEVTSKSKEDSVSLTKAKLQDAETNNESAVEAITHENFRNNRLTTANQAKKHLICLELLKICTPIKDIDDRNKYKDDDIKARLESFKSIKYLQELVPKMSQFLIIQIHSDSFQYAKKTVLKTFRSKLGLLNSAHYATYGLKLKATNKKGGPFYENSEDMRYGYSRLSPDELEIALSSDLRIWLPEIT</sequence>
<organism evidence="1 2">
    <name type="scientific">Gigaspora rosea</name>
    <dbReference type="NCBI Taxonomy" id="44941"/>
    <lineage>
        <taxon>Eukaryota</taxon>
        <taxon>Fungi</taxon>
        <taxon>Fungi incertae sedis</taxon>
        <taxon>Mucoromycota</taxon>
        <taxon>Glomeromycotina</taxon>
        <taxon>Glomeromycetes</taxon>
        <taxon>Diversisporales</taxon>
        <taxon>Gigasporaceae</taxon>
        <taxon>Gigaspora</taxon>
    </lineage>
</organism>
<accession>A0A397TWP9</accession>
<gene>
    <name evidence="1" type="ORF">C2G38_2227770</name>
</gene>
<reference evidence="1 2" key="1">
    <citation type="submission" date="2018-06" db="EMBL/GenBank/DDBJ databases">
        <title>Comparative genomics reveals the genomic features of Rhizophagus irregularis, R. cerebriforme, R. diaphanum and Gigaspora rosea, and their symbiotic lifestyle signature.</title>
        <authorList>
            <person name="Morin E."/>
            <person name="San Clemente H."/>
            <person name="Chen E.C.H."/>
            <person name="De La Providencia I."/>
            <person name="Hainaut M."/>
            <person name="Kuo A."/>
            <person name="Kohler A."/>
            <person name="Murat C."/>
            <person name="Tang N."/>
            <person name="Roy S."/>
            <person name="Loubradou J."/>
            <person name="Henrissat B."/>
            <person name="Grigoriev I.V."/>
            <person name="Corradi N."/>
            <person name="Roux C."/>
            <person name="Martin F.M."/>
        </authorList>
    </citation>
    <scope>NUCLEOTIDE SEQUENCE [LARGE SCALE GENOMIC DNA]</scope>
    <source>
        <strain evidence="1 2">DAOM 194757</strain>
    </source>
</reference>
<name>A0A397TWP9_9GLOM</name>
<keyword evidence="2" id="KW-1185">Reference proteome</keyword>
<comment type="caution">
    <text evidence="1">The sequence shown here is derived from an EMBL/GenBank/DDBJ whole genome shotgun (WGS) entry which is preliminary data.</text>
</comment>
<dbReference type="Proteomes" id="UP000266673">
    <property type="component" value="Unassembled WGS sequence"/>
</dbReference>
<proteinExistence type="predicted"/>
<protein>
    <submittedName>
        <fullName evidence="1">Uncharacterized protein</fullName>
    </submittedName>
</protein>
<dbReference type="AlphaFoldDB" id="A0A397TWP9"/>
<evidence type="ECO:0000313" key="1">
    <source>
        <dbReference type="EMBL" id="RIB02462.1"/>
    </source>
</evidence>
<dbReference type="EMBL" id="QKWP01002688">
    <property type="protein sequence ID" value="RIB02462.1"/>
    <property type="molecule type" value="Genomic_DNA"/>
</dbReference>
<evidence type="ECO:0000313" key="2">
    <source>
        <dbReference type="Proteomes" id="UP000266673"/>
    </source>
</evidence>
<dbReference type="STRING" id="44941.A0A397TWP9"/>